<accession>A0ABP8LMA2</accession>
<gene>
    <name evidence="1" type="ORF">GCM10023188_19520</name>
</gene>
<organism evidence="1 2">
    <name type="scientific">Pontibacter saemangeumensis</name>
    <dbReference type="NCBI Taxonomy" id="1084525"/>
    <lineage>
        <taxon>Bacteria</taxon>
        <taxon>Pseudomonadati</taxon>
        <taxon>Bacteroidota</taxon>
        <taxon>Cytophagia</taxon>
        <taxon>Cytophagales</taxon>
        <taxon>Hymenobacteraceae</taxon>
        <taxon>Pontibacter</taxon>
    </lineage>
</organism>
<protein>
    <recommendedName>
        <fullName evidence="3">STAS/SEC14 domain-containing protein</fullName>
    </recommendedName>
</protein>
<evidence type="ECO:0000313" key="2">
    <source>
        <dbReference type="Proteomes" id="UP001500552"/>
    </source>
</evidence>
<keyword evidence="2" id="KW-1185">Reference proteome</keyword>
<dbReference type="Proteomes" id="UP001500552">
    <property type="component" value="Unassembled WGS sequence"/>
</dbReference>
<dbReference type="EMBL" id="BAABHC010000010">
    <property type="protein sequence ID" value="GAA4431712.1"/>
    <property type="molecule type" value="Genomic_DNA"/>
</dbReference>
<proteinExistence type="predicted"/>
<sequence>MALTEIHSNEYGKVEADPGNGLIKVTWLQHTSGAPFRELYGEALCHARAAGITLWLHDMRKLSYALIAEQNWAVKDHFPAFDLTKRHRLAYVVRPQSLDLIPDTLIQEAIRKDPALAGSIEMEVFLDMEVAEHWLFL</sequence>
<evidence type="ECO:0008006" key="3">
    <source>
        <dbReference type="Google" id="ProtNLM"/>
    </source>
</evidence>
<dbReference type="RefSeq" id="WP_345158673.1">
    <property type="nucleotide sequence ID" value="NZ_BAABHC010000010.1"/>
</dbReference>
<evidence type="ECO:0000313" key="1">
    <source>
        <dbReference type="EMBL" id="GAA4431712.1"/>
    </source>
</evidence>
<name>A0ABP8LMA2_9BACT</name>
<comment type="caution">
    <text evidence="1">The sequence shown here is derived from an EMBL/GenBank/DDBJ whole genome shotgun (WGS) entry which is preliminary data.</text>
</comment>
<reference evidence="2" key="1">
    <citation type="journal article" date="2019" name="Int. J. Syst. Evol. Microbiol.">
        <title>The Global Catalogue of Microorganisms (GCM) 10K type strain sequencing project: providing services to taxonomists for standard genome sequencing and annotation.</title>
        <authorList>
            <consortium name="The Broad Institute Genomics Platform"/>
            <consortium name="The Broad Institute Genome Sequencing Center for Infectious Disease"/>
            <person name="Wu L."/>
            <person name="Ma J."/>
        </authorList>
    </citation>
    <scope>NUCLEOTIDE SEQUENCE [LARGE SCALE GENOMIC DNA]</scope>
    <source>
        <strain evidence="2">JCM 17926</strain>
    </source>
</reference>